<feature type="transmembrane region" description="Helical" evidence="5">
    <location>
        <begin position="216"/>
        <end position="232"/>
    </location>
</feature>
<accession>A0A9P6VP90</accession>
<dbReference type="PANTHER" id="PTHR23501:SF59">
    <property type="entry name" value="MAJOR FACILITATOR SUPERFAMILY (MFS) PROFILE DOMAIN-CONTAINING PROTEIN-RELATED"/>
    <property type="match status" value="1"/>
</dbReference>
<dbReference type="InterPro" id="IPR011701">
    <property type="entry name" value="MFS"/>
</dbReference>
<sequence length="426" mass="47002">MLPLRERPGWQAYIISIPWAIGSVLGPVLGGTLAVKTTWRWIFWFNIPFCVIAAIGIPVCLRLHLKEGSLWVRLREFDWFGSFMFVAATTSFLIPITWGGVMYEWQSWRTLVPLIVGVASLTGFMLYSVYISRIPLIARSLFNTPTAIVAYIGTIVQGLIVWSLLYYMPIYFEVAKNYSPISSGCAVMPFTLTVAPAAVVVGLIIKKTGRYRPSQFVGWFLTVLGMGLLIYLKKDTSMPAWILMSLVPGVGLGMLFSALGFAASASVSNADLPFAGALYSFFRAFGQTLGVAVSGVIFQNSFKKQILATAYRANADLWSSDASALVQVVKAWSDTGAEGVMKSRVIEAYVESLKMVWLVMTVLAGVTFIVSLIWTAEISLTRDLETEQGFRHDLDEKKTNDMIIFGAVNESMESFRTARVNGSDAV</sequence>
<keyword evidence="3 5" id="KW-1133">Transmembrane helix</keyword>
<dbReference type="OrthoDB" id="4139357at2759"/>
<dbReference type="Gene3D" id="1.20.1250.20">
    <property type="entry name" value="MFS general substrate transporter like domains"/>
    <property type="match status" value="1"/>
</dbReference>
<gene>
    <name evidence="7" type="ORF">D0Z07_1608</name>
</gene>
<dbReference type="AlphaFoldDB" id="A0A9P6VP90"/>
<evidence type="ECO:0000256" key="5">
    <source>
        <dbReference type="SAM" id="Phobius"/>
    </source>
</evidence>
<dbReference type="Pfam" id="PF07690">
    <property type="entry name" value="MFS_1"/>
    <property type="match status" value="1"/>
</dbReference>
<keyword evidence="8" id="KW-1185">Reference proteome</keyword>
<feature type="transmembrane region" description="Helical" evidence="5">
    <location>
        <begin position="110"/>
        <end position="127"/>
    </location>
</feature>
<dbReference type="Proteomes" id="UP000785200">
    <property type="component" value="Unassembled WGS sequence"/>
</dbReference>
<evidence type="ECO:0000313" key="8">
    <source>
        <dbReference type="Proteomes" id="UP000785200"/>
    </source>
</evidence>
<feature type="transmembrane region" description="Helical" evidence="5">
    <location>
        <begin position="181"/>
        <end position="204"/>
    </location>
</feature>
<comment type="subcellular location">
    <subcellularLocation>
        <location evidence="1">Membrane</location>
        <topology evidence="1">Multi-pass membrane protein</topology>
    </subcellularLocation>
</comment>
<dbReference type="InterPro" id="IPR020846">
    <property type="entry name" value="MFS_dom"/>
</dbReference>
<feature type="transmembrane region" description="Helical" evidence="5">
    <location>
        <begin position="355"/>
        <end position="374"/>
    </location>
</feature>
<feature type="transmembrane region" description="Helical" evidence="5">
    <location>
        <begin position="148"/>
        <end position="169"/>
    </location>
</feature>
<proteinExistence type="predicted"/>
<dbReference type="GO" id="GO:0022857">
    <property type="term" value="F:transmembrane transporter activity"/>
    <property type="evidence" value="ECO:0007669"/>
    <property type="project" value="InterPro"/>
</dbReference>
<name>A0A9P6VP90_9HELO</name>
<evidence type="ECO:0000256" key="4">
    <source>
        <dbReference type="ARBA" id="ARBA00023136"/>
    </source>
</evidence>
<dbReference type="EMBL" id="VNKQ01000004">
    <property type="protein sequence ID" value="KAG0651692.1"/>
    <property type="molecule type" value="Genomic_DNA"/>
</dbReference>
<dbReference type="SUPFAM" id="SSF103473">
    <property type="entry name" value="MFS general substrate transporter"/>
    <property type="match status" value="2"/>
</dbReference>
<feature type="transmembrane region" description="Helical" evidence="5">
    <location>
        <begin position="41"/>
        <end position="65"/>
    </location>
</feature>
<feature type="transmembrane region" description="Helical" evidence="5">
    <location>
        <begin position="274"/>
        <end position="298"/>
    </location>
</feature>
<dbReference type="InterPro" id="IPR036259">
    <property type="entry name" value="MFS_trans_sf"/>
</dbReference>
<feature type="domain" description="Major facilitator superfamily (MFS) profile" evidence="6">
    <location>
        <begin position="1"/>
        <end position="379"/>
    </location>
</feature>
<evidence type="ECO:0000259" key="6">
    <source>
        <dbReference type="PROSITE" id="PS50850"/>
    </source>
</evidence>
<dbReference type="PROSITE" id="PS50850">
    <property type="entry name" value="MFS"/>
    <property type="match status" value="1"/>
</dbReference>
<organism evidence="7 8">
    <name type="scientific">Hyphodiscus hymeniophilus</name>
    <dbReference type="NCBI Taxonomy" id="353542"/>
    <lineage>
        <taxon>Eukaryota</taxon>
        <taxon>Fungi</taxon>
        <taxon>Dikarya</taxon>
        <taxon>Ascomycota</taxon>
        <taxon>Pezizomycotina</taxon>
        <taxon>Leotiomycetes</taxon>
        <taxon>Helotiales</taxon>
        <taxon>Hyphodiscaceae</taxon>
        <taxon>Hyphodiscus</taxon>
    </lineage>
</organism>
<evidence type="ECO:0000256" key="2">
    <source>
        <dbReference type="ARBA" id="ARBA00022692"/>
    </source>
</evidence>
<dbReference type="FunFam" id="1.20.1250.20:FF:000504">
    <property type="entry name" value="Similar to MFS multidrug transporter"/>
    <property type="match status" value="1"/>
</dbReference>
<feature type="transmembrane region" description="Helical" evidence="5">
    <location>
        <begin position="238"/>
        <end position="262"/>
    </location>
</feature>
<dbReference type="Gene3D" id="1.20.1720.10">
    <property type="entry name" value="Multidrug resistance protein D"/>
    <property type="match status" value="1"/>
</dbReference>
<feature type="transmembrane region" description="Helical" evidence="5">
    <location>
        <begin position="12"/>
        <end position="35"/>
    </location>
</feature>
<dbReference type="PANTHER" id="PTHR23501">
    <property type="entry name" value="MAJOR FACILITATOR SUPERFAMILY"/>
    <property type="match status" value="1"/>
</dbReference>
<comment type="caution">
    <text evidence="7">The sequence shown here is derived from an EMBL/GenBank/DDBJ whole genome shotgun (WGS) entry which is preliminary data.</text>
</comment>
<protein>
    <submittedName>
        <fullName evidence="7">Efflux pump</fullName>
    </submittedName>
</protein>
<reference evidence="7" key="1">
    <citation type="submission" date="2019-07" db="EMBL/GenBank/DDBJ databases">
        <title>Hyphodiscus hymeniophilus genome sequencing and assembly.</title>
        <authorList>
            <person name="Kramer G."/>
            <person name="Nodwell J."/>
        </authorList>
    </citation>
    <scope>NUCLEOTIDE SEQUENCE</scope>
    <source>
        <strain evidence="7">ATCC 34498</strain>
    </source>
</reference>
<keyword evidence="2 5" id="KW-0812">Transmembrane</keyword>
<evidence type="ECO:0000256" key="1">
    <source>
        <dbReference type="ARBA" id="ARBA00004141"/>
    </source>
</evidence>
<evidence type="ECO:0000313" key="7">
    <source>
        <dbReference type="EMBL" id="KAG0651692.1"/>
    </source>
</evidence>
<evidence type="ECO:0000256" key="3">
    <source>
        <dbReference type="ARBA" id="ARBA00022989"/>
    </source>
</evidence>
<keyword evidence="4 5" id="KW-0472">Membrane</keyword>
<dbReference type="GO" id="GO:0005886">
    <property type="term" value="C:plasma membrane"/>
    <property type="evidence" value="ECO:0007669"/>
    <property type="project" value="TreeGrafter"/>
</dbReference>
<feature type="transmembrane region" description="Helical" evidence="5">
    <location>
        <begin position="77"/>
        <end position="98"/>
    </location>
</feature>